<name>A0AA90NRS1_9GAMM</name>
<dbReference type="Pfam" id="PF01425">
    <property type="entry name" value="Amidase"/>
    <property type="match status" value="1"/>
</dbReference>
<sequence length="738" mass="81045">MNKISKYIYISLFLFTSTTNGIELKNPVLVDLVEQDLNIEKHTTKNFSPDWLKGSINLSGYPLYMVQKMIWNKVLAHHVYDYIRNSANYLASHVFTPNHADNSYLENNHKVGNQTSSNNPENAHTSNNYSAESPSAARYTSDPVEVRVDFVRSTLPDSGIEVDDPKLFVEQELKALNRKIPAMEARPAFETEILKKSNFEAYMSLFSKNMSGVEYIHELFAKGELTPTHLVEQIYDWYDSTLADHMQDVLIEKRKDLALKSAAESDKRWAQCRAHPDFSKLSAGSTREYEPLIPAKETKQSGLVEACKAAGIVKLLDGIPMAVKSEVSVEGYITSYGLDPEKITDHHFSEVANDQESEVVRMLRNTGVVILGKSNQHIFGLGATGENPHYPKQSNIFSPDHVPGGSSSGSALMVALNLSPLVIGTDGGGSVSIPASVNGLPGLKPTVNKLSSKNYDDAAPGLVSIGLIGKSTKDLAIGYQASSGKFPTAAVSAALKDVKIGIDPSWFEHADVQVAEKTLQCVDRLSTRLQEYRSNNQNPLVKMQFMPEGFRKQLWATHIILFGKGEANGKGIFIDKGVPVETMMALTMGTALSDNQVGKAKENQRILQNHFNNNLFSKVDIIAMPTTLTSAPKKAHNWLPQLEETGELNLSKAYLLAFHTALANLTGGPRITVQCGFDDDNLPIGLQLMGANNSEYLLMLLGNIHEEEMAADLKNAPALQSRPALFKPTTTGGNSSFK</sequence>
<dbReference type="InterPro" id="IPR023631">
    <property type="entry name" value="Amidase_dom"/>
</dbReference>
<dbReference type="SUPFAM" id="SSF75304">
    <property type="entry name" value="Amidase signature (AS) enzymes"/>
    <property type="match status" value="1"/>
</dbReference>
<evidence type="ECO:0000313" key="3">
    <source>
        <dbReference type="EMBL" id="MDP0588082.1"/>
    </source>
</evidence>
<gene>
    <name evidence="3" type="ORF">QS748_02285</name>
</gene>
<reference evidence="3 4" key="1">
    <citation type="journal article" date="2023" name="bioRxiv">
        <title>An intranuclear bacterial parasite of deep-sea mussels expresses apoptosis inhibitors acquired from its host.</title>
        <authorList>
            <person name="Gonzalez Porras M.A."/>
            <person name="Assie A."/>
            <person name="Tietjen M."/>
            <person name="Violette M."/>
            <person name="Kleiner M."/>
            <person name="Gruber-Vodicka H."/>
            <person name="Dubilier N."/>
            <person name="Leisch N."/>
        </authorList>
    </citation>
    <scope>NUCLEOTIDE SEQUENCE [LARGE SCALE GENOMIC DNA]</scope>
    <source>
        <strain evidence="3">IAP13</strain>
    </source>
</reference>
<dbReference type="Gene3D" id="3.90.1300.10">
    <property type="entry name" value="Amidase signature (AS) domain"/>
    <property type="match status" value="1"/>
</dbReference>
<dbReference type="PANTHER" id="PTHR11895">
    <property type="entry name" value="TRANSAMIDASE"/>
    <property type="match status" value="1"/>
</dbReference>
<evidence type="ECO:0000313" key="4">
    <source>
        <dbReference type="Proteomes" id="UP001178148"/>
    </source>
</evidence>
<dbReference type="EMBL" id="JASXSV010000002">
    <property type="protein sequence ID" value="MDP0588082.1"/>
    <property type="molecule type" value="Genomic_DNA"/>
</dbReference>
<accession>A0AA90NRS1</accession>
<comment type="caution">
    <text evidence="3">The sequence shown here is derived from an EMBL/GenBank/DDBJ whole genome shotgun (WGS) entry which is preliminary data.</text>
</comment>
<dbReference type="GO" id="GO:0003824">
    <property type="term" value="F:catalytic activity"/>
    <property type="evidence" value="ECO:0007669"/>
    <property type="project" value="InterPro"/>
</dbReference>
<dbReference type="AlphaFoldDB" id="A0AA90NRS1"/>
<dbReference type="Proteomes" id="UP001178148">
    <property type="component" value="Unassembled WGS sequence"/>
</dbReference>
<feature type="compositionally biased region" description="Polar residues" evidence="1">
    <location>
        <begin position="105"/>
        <end position="133"/>
    </location>
</feature>
<organism evidence="3 4">
    <name type="scientific">Candidatus Endonucleibacter bathymodioli</name>
    <dbReference type="NCBI Taxonomy" id="539814"/>
    <lineage>
        <taxon>Bacteria</taxon>
        <taxon>Pseudomonadati</taxon>
        <taxon>Pseudomonadota</taxon>
        <taxon>Gammaproteobacteria</taxon>
        <taxon>Oceanospirillales</taxon>
        <taxon>Endozoicomonadaceae</taxon>
        <taxon>Candidatus Endonucleibacter</taxon>
    </lineage>
</organism>
<dbReference type="InterPro" id="IPR036928">
    <property type="entry name" value="AS_sf"/>
</dbReference>
<feature type="domain" description="Amidase" evidence="2">
    <location>
        <begin position="310"/>
        <end position="698"/>
    </location>
</feature>
<dbReference type="InterPro" id="IPR000120">
    <property type="entry name" value="Amidase"/>
</dbReference>
<keyword evidence="4" id="KW-1185">Reference proteome</keyword>
<feature type="region of interest" description="Disordered" evidence="1">
    <location>
        <begin position="105"/>
        <end position="136"/>
    </location>
</feature>
<protein>
    <submittedName>
        <fullName evidence="3">Amidase</fullName>
    </submittedName>
</protein>
<proteinExistence type="predicted"/>
<evidence type="ECO:0000256" key="1">
    <source>
        <dbReference type="SAM" id="MobiDB-lite"/>
    </source>
</evidence>
<dbReference type="PANTHER" id="PTHR11895:SF67">
    <property type="entry name" value="AMIDASE DOMAIN-CONTAINING PROTEIN"/>
    <property type="match status" value="1"/>
</dbReference>
<evidence type="ECO:0000259" key="2">
    <source>
        <dbReference type="Pfam" id="PF01425"/>
    </source>
</evidence>